<dbReference type="PANTHER" id="PTHR45295">
    <property type="entry name" value="CHAPERONE PROTEIN DNAJ C76, CHLOROPLASTIC"/>
    <property type="match status" value="1"/>
</dbReference>
<reference evidence="3" key="2">
    <citation type="submission" date="2020-07" db="EMBL/GenBank/DDBJ databases">
        <authorList>
            <person name="Vera ALvarez R."/>
            <person name="Arias-Moreno D.M."/>
            <person name="Jimenez-Jacinto V."/>
            <person name="Jimenez-Bremont J.F."/>
            <person name="Swaminathan K."/>
            <person name="Moose S.P."/>
            <person name="Guerrero-Gonzalez M.L."/>
            <person name="Marino-Ramirez L."/>
            <person name="Landsman D."/>
            <person name="Rodriguez-Kessler M."/>
            <person name="Delgado-Sanchez P."/>
        </authorList>
    </citation>
    <scope>NUCLEOTIDE SEQUENCE</scope>
    <source>
        <tissue evidence="3">Cladode</tissue>
    </source>
</reference>
<dbReference type="SUPFAM" id="SSF46565">
    <property type="entry name" value="Chaperone J-domain"/>
    <property type="match status" value="1"/>
</dbReference>
<evidence type="ECO:0000259" key="2">
    <source>
        <dbReference type="PROSITE" id="PS50076"/>
    </source>
</evidence>
<dbReference type="SMART" id="SM00271">
    <property type="entry name" value="DnaJ"/>
    <property type="match status" value="1"/>
</dbReference>
<dbReference type="AlphaFoldDB" id="A0A7C9CL63"/>
<feature type="domain" description="J" evidence="2">
    <location>
        <begin position="64"/>
        <end position="127"/>
    </location>
</feature>
<evidence type="ECO:0000313" key="3">
    <source>
        <dbReference type="EMBL" id="MBA4620620.1"/>
    </source>
</evidence>
<accession>A0A7C9CL63</accession>
<evidence type="ECO:0000256" key="1">
    <source>
        <dbReference type="SAM" id="MobiDB-lite"/>
    </source>
</evidence>
<dbReference type="Pfam" id="PF00226">
    <property type="entry name" value="DnaJ"/>
    <property type="match status" value="1"/>
</dbReference>
<reference evidence="3" key="1">
    <citation type="journal article" date="2013" name="J. Plant Res.">
        <title>Effect of fungi and light on seed germination of three Opuntia species from semiarid lands of central Mexico.</title>
        <authorList>
            <person name="Delgado-Sanchez P."/>
            <person name="Jimenez-Bremont J.F."/>
            <person name="Guerrero-Gonzalez Mde L."/>
            <person name="Flores J."/>
        </authorList>
    </citation>
    <scope>NUCLEOTIDE SEQUENCE</scope>
    <source>
        <tissue evidence="3">Cladode</tissue>
    </source>
</reference>
<name>A0A7C9CL63_OPUST</name>
<sequence length="479" mass="52767">MSSTSLALLSPTLPPTISGGRNWHRTPRISLFPHHHRHDRHHHVCKASSSSSSSLSESIMMEFDLYEILGVERGADEREIKKAYRSLQKRCHPDIAGPSGHDMAIILNEIYALLSDPLSRSAYDLEQAKAAELKGYTGRPMYSVWLGSETEQRAVFVDEVKCVGCLKCALLADKTFAIESVYGRARVVAQWADPEHKIQESIDACPVNCISMVERSELAALEFLMSKQPRGNVRVGGGNTAGARVFDVFSEVKVLHKRLQQAMDRKSHQESKYFRLQKEAKISAIQAIRSITNWLYWQSPVSEASSNLTSDGAKRSPNPTINKLKEAAARGCNILKTRNTQGLLPQTAMRDEYWVPLTSSHPLESKDHSDARPGIKVRTPSAESGKGISDDSHVMQERYERSSLISGVPVGFAVIAVLVRLHGAGEVGGGLEEHIGGSVALEVVNSPQLQVLLAGATWYMVGVTFIQMVESLANNSKMK</sequence>
<organism evidence="3">
    <name type="scientific">Opuntia streptacantha</name>
    <name type="common">Prickly pear cactus</name>
    <name type="synonym">Opuntia cardona</name>
    <dbReference type="NCBI Taxonomy" id="393608"/>
    <lineage>
        <taxon>Eukaryota</taxon>
        <taxon>Viridiplantae</taxon>
        <taxon>Streptophyta</taxon>
        <taxon>Embryophyta</taxon>
        <taxon>Tracheophyta</taxon>
        <taxon>Spermatophyta</taxon>
        <taxon>Magnoliopsida</taxon>
        <taxon>eudicotyledons</taxon>
        <taxon>Gunneridae</taxon>
        <taxon>Pentapetalae</taxon>
        <taxon>Caryophyllales</taxon>
        <taxon>Cactineae</taxon>
        <taxon>Cactaceae</taxon>
        <taxon>Opuntioideae</taxon>
        <taxon>Opuntia</taxon>
    </lineage>
</organism>
<dbReference type="SUPFAM" id="SSF54862">
    <property type="entry name" value="4Fe-4S ferredoxins"/>
    <property type="match status" value="1"/>
</dbReference>
<dbReference type="InterPro" id="IPR001623">
    <property type="entry name" value="DnaJ_domain"/>
</dbReference>
<dbReference type="PRINTS" id="PR00625">
    <property type="entry name" value="JDOMAIN"/>
</dbReference>
<feature type="region of interest" description="Disordered" evidence="1">
    <location>
        <begin position="360"/>
        <end position="389"/>
    </location>
</feature>
<dbReference type="Pfam" id="PF13370">
    <property type="entry name" value="Fer4_13"/>
    <property type="match status" value="1"/>
</dbReference>
<proteinExistence type="predicted"/>
<protein>
    <recommendedName>
        <fullName evidence="2">J domain-containing protein</fullName>
    </recommendedName>
</protein>
<dbReference type="Gene3D" id="3.30.70.20">
    <property type="match status" value="1"/>
</dbReference>
<dbReference type="PROSITE" id="PS50076">
    <property type="entry name" value="DNAJ_2"/>
    <property type="match status" value="1"/>
</dbReference>
<dbReference type="EMBL" id="GISG01031140">
    <property type="protein sequence ID" value="MBA4620620.1"/>
    <property type="molecule type" value="Transcribed_RNA"/>
</dbReference>
<dbReference type="PANTHER" id="PTHR45295:SF1">
    <property type="entry name" value="CHAPERONE PROTEIN DNAJ C76, CHLOROPLASTIC"/>
    <property type="match status" value="1"/>
</dbReference>
<feature type="compositionally biased region" description="Basic and acidic residues" evidence="1">
    <location>
        <begin position="363"/>
        <end position="373"/>
    </location>
</feature>
<dbReference type="InterPro" id="IPR036869">
    <property type="entry name" value="J_dom_sf"/>
</dbReference>
<dbReference type="CDD" id="cd06257">
    <property type="entry name" value="DnaJ"/>
    <property type="match status" value="1"/>
</dbReference>
<dbReference type="Gene3D" id="1.10.287.110">
    <property type="entry name" value="DnaJ domain"/>
    <property type="match status" value="1"/>
</dbReference>